<feature type="domain" description="U3 small nucleolar RNA-associated protein 15 C-terminal" evidence="8">
    <location>
        <begin position="373"/>
        <end position="514"/>
    </location>
</feature>
<evidence type="ECO:0000256" key="4">
    <source>
        <dbReference type="ARBA" id="ARBA00022737"/>
    </source>
</evidence>
<evidence type="ECO:0000259" key="8">
    <source>
        <dbReference type="Pfam" id="PF09384"/>
    </source>
</evidence>
<dbReference type="PROSITE" id="PS00678">
    <property type="entry name" value="WD_REPEATS_1"/>
    <property type="match status" value="1"/>
</dbReference>
<evidence type="ECO:0000256" key="5">
    <source>
        <dbReference type="ARBA" id="ARBA00023242"/>
    </source>
</evidence>
<evidence type="ECO:0000256" key="1">
    <source>
        <dbReference type="ARBA" id="ARBA00004604"/>
    </source>
</evidence>
<dbReference type="InterPro" id="IPR018983">
    <property type="entry name" value="U3_snoRNA-assocProt_15_C"/>
</dbReference>
<keyword evidence="3 6" id="KW-0853">WD repeat</keyword>
<reference evidence="9" key="1">
    <citation type="submission" date="2021-01" db="EMBL/GenBank/DDBJ databases">
        <authorList>
            <person name="Corre E."/>
            <person name="Pelletier E."/>
            <person name="Niang G."/>
            <person name="Scheremetjew M."/>
            <person name="Finn R."/>
            <person name="Kale V."/>
            <person name="Holt S."/>
            <person name="Cochrane G."/>
            <person name="Meng A."/>
            <person name="Brown T."/>
            <person name="Cohen L."/>
        </authorList>
    </citation>
    <scope>NUCLEOTIDE SEQUENCE</scope>
    <source>
        <strain evidence="9">CCMP1897</strain>
    </source>
</reference>
<keyword evidence="2" id="KW-0698">rRNA processing</keyword>
<dbReference type="InterPro" id="IPR019775">
    <property type="entry name" value="WD40_repeat_CS"/>
</dbReference>
<gene>
    <name evidence="9" type="ORF">PSAL00342_LOCUS1374</name>
</gene>
<accession>A0A7S3XB84</accession>
<evidence type="ECO:0000256" key="6">
    <source>
        <dbReference type="PROSITE-ProRule" id="PRU00221"/>
    </source>
</evidence>
<dbReference type="Pfam" id="PF09384">
    <property type="entry name" value="UTP15_C"/>
    <property type="match status" value="1"/>
</dbReference>
<dbReference type="GO" id="GO:0005730">
    <property type="term" value="C:nucleolus"/>
    <property type="evidence" value="ECO:0007669"/>
    <property type="project" value="UniProtKB-SubCell"/>
</dbReference>
<dbReference type="EMBL" id="HBIS01001559">
    <property type="protein sequence ID" value="CAE0607557.1"/>
    <property type="molecule type" value="Transcribed_RNA"/>
</dbReference>
<keyword evidence="4" id="KW-0677">Repeat</keyword>
<comment type="subcellular location">
    <subcellularLocation>
        <location evidence="1">Nucleus</location>
        <location evidence="1">Nucleolus</location>
    </subcellularLocation>
</comment>
<dbReference type="InterPro" id="IPR036322">
    <property type="entry name" value="WD40_repeat_dom_sf"/>
</dbReference>
<feature type="compositionally biased region" description="Basic and acidic residues" evidence="7">
    <location>
        <begin position="1"/>
        <end position="11"/>
    </location>
</feature>
<dbReference type="Pfam" id="PF00400">
    <property type="entry name" value="WD40"/>
    <property type="match status" value="4"/>
</dbReference>
<dbReference type="PROSITE" id="PS50294">
    <property type="entry name" value="WD_REPEATS_REGION"/>
    <property type="match status" value="1"/>
</dbReference>
<evidence type="ECO:0000313" key="9">
    <source>
        <dbReference type="EMBL" id="CAE0607557.1"/>
    </source>
</evidence>
<dbReference type="GO" id="GO:0045943">
    <property type="term" value="P:positive regulation of transcription by RNA polymerase I"/>
    <property type="evidence" value="ECO:0007669"/>
    <property type="project" value="TreeGrafter"/>
</dbReference>
<protein>
    <recommendedName>
        <fullName evidence="8">U3 small nucleolar RNA-associated protein 15 C-terminal domain-containing protein</fullName>
    </recommendedName>
</protein>
<proteinExistence type="predicted"/>
<organism evidence="9">
    <name type="scientific">Picocystis salinarum</name>
    <dbReference type="NCBI Taxonomy" id="88271"/>
    <lineage>
        <taxon>Eukaryota</taxon>
        <taxon>Viridiplantae</taxon>
        <taxon>Chlorophyta</taxon>
        <taxon>Picocystophyceae</taxon>
        <taxon>Picocystales</taxon>
        <taxon>Picocystaceae</taxon>
        <taxon>Picocystis</taxon>
    </lineage>
</organism>
<sequence length="528" mass="58365">MEADGRGEYRKLQPKSFPPRAQRETAEGRYWNEFEKAALVPQLGGVTHVEFYPLAPYHVAISASTRVLLYDCNTCRVKRQFTRFKDKAYSGTFRGDGKLMCAGGETGIVQLFDTESRSLLRQFKGHTKPVRAVRYTQNYQRIISGGDDAVVRLWDVPTGEQVVDFAQHSDYIRSIASSPVSENLWCTGSYDHTAKLWDSRTGSCQITLDHKAPVEGIQFFPTGSMAVTVGGYSIRIWDLLAGGKLVHEISNHQKTVTSVCVAAEAGPASSSSSRILTGSLDSHVRVFEVGTYTMTHMSKFPGAILSLGLSPDNKTLVAGMANGLLSIRRRKKVTEAKDAAGSGGAIATANKYKPRKKLTADTYRYFVRGQSEKAAEGDIKISAQHRRHIAPYDKLLRKFCYGEALDAALETTRPQIVSSVLDELSMRGGLRIALQGRSSETLSPLLHFVCKYIQDPRYTPLMIKMSNLLLDLYSGMIGVSSAVDSSFGILHGKIKEELKYQEHLMSLQGMVEPILYGSIRAVPESIEK</sequence>
<dbReference type="SUPFAM" id="SSF50978">
    <property type="entry name" value="WD40 repeat-like"/>
    <property type="match status" value="1"/>
</dbReference>
<dbReference type="PANTHER" id="PTHR19924:SF26">
    <property type="entry name" value="U3 SMALL NUCLEOLAR RNA-ASSOCIATED PROTEIN 15 HOMOLOG"/>
    <property type="match status" value="1"/>
</dbReference>
<feature type="region of interest" description="Disordered" evidence="7">
    <location>
        <begin position="1"/>
        <end position="23"/>
    </location>
</feature>
<feature type="repeat" description="WD" evidence="6">
    <location>
        <begin position="165"/>
        <end position="207"/>
    </location>
</feature>
<evidence type="ECO:0000256" key="7">
    <source>
        <dbReference type="SAM" id="MobiDB-lite"/>
    </source>
</evidence>
<dbReference type="AlphaFoldDB" id="A0A7S3XB84"/>
<evidence type="ECO:0000256" key="2">
    <source>
        <dbReference type="ARBA" id="ARBA00022552"/>
    </source>
</evidence>
<dbReference type="CDD" id="cd00200">
    <property type="entry name" value="WD40"/>
    <property type="match status" value="1"/>
</dbReference>
<dbReference type="PANTHER" id="PTHR19924">
    <property type="entry name" value="UTP15 U3 SMALL NUCLEOLAR RNA-ASSOCIATED PROTEIN 15 FAMILY MEMBER"/>
    <property type="match status" value="1"/>
</dbReference>
<evidence type="ECO:0000256" key="3">
    <source>
        <dbReference type="ARBA" id="ARBA00022574"/>
    </source>
</evidence>
<name>A0A7S3XB84_9CHLO</name>
<dbReference type="GO" id="GO:0006364">
    <property type="term" value="P:rRNA processing"/>
    <property type="evidence" value="ECO:0007669"/>
    <property type="project" value="UniProtKB-KW"/>
</dbReference>
<keyword evidence="5" id="KW-0539">Nucleus</keyword>
<feature type="repeat" description="WD" evidence="6">
    <location>
        <begin position="123"/>
        <end position="164"/>
    </location>
</feature>
<dbReference type="SMART" id="SM00320">
    <property type="entry name" value="WD40"/>
    <property type="match status" value="6"/>
</dbReference>
<dbReference type="InterPro" id="IPR001680">
    <property type="entry name" value="WD40_rpt"/>
</dbReference>
<dbReference type="PROSITE" id="PS50082">
    <property type="entry name" value="WD_REPEATS_2"/>
    <property type="match status" value="2"/>
</dbReference>
<dbReference type="InterPro" id="IPR015943">
    <property type="entry name" value="WD40/YVTN_repeat-like_dom_sf"/>
</dbReference>
<dbReference type="Gene3D" id="2.130.10.10">
    <property type="entry name" value="YVTN repeat-like/Quinoprotein amine dehydrogenase"/>
    <property type="match status" value="3"/>
</dbReference>